<evidence type="ECO:0000313" key="3">
    <source>
        <dbReference type="EMBL" id="MBS4240545.1"/>
    </source>
</evidence>
<reference evidence="4" key="2">
    <citation type="submission" date="2015-06" db="EMBL/GenBank/DDBJ databases">
        <authorList>
            <person name="Hoefler B.C."/>
            <person name="Straight P.D."/>
        </authorList>
    </citation>
    <scope>NUCLEOTIDE SEQUENCE [LARGE SCALE GENOMIC DNA]</scope>
    <source>
        <strain evidence="4">73/13</strain>
    </source>
</reference>
<protein>
    <submittedName>
        <fullName evidence="4">Zinc ribbon domain-containing protein</fullName>
    </submittedName>
</protein>
<name>A0A2G4QZF3_9BACT</name>
<evidence type="ECO:0000313" key="5">
    <source>
        <dbReference type="Proteomes" id="UP000237472"/>
    </source>
</evidence>
<evidence type="ECO:0000313" key="6">
    <source>
        <dbReference type="Proteomes" id="UP000811399"/>
    </source>
</evidence>
<dbReference type="RefSeq" id="WP_099462562.1">
    <property type="nucleotide sequence ID" value="NZ_LDWY01000087.1"/>
</dbReference>
<sequence>MNKYLEQLVHLSQIDQEIDSFEPKISSVSKTLRDAEARIAKMSEELVAADGEIGDIEAQKAQNNAHIAEFSAKIKELGKKSGAVKTEKEANALKIEEDIAKEQLDAANDEIVRLDKILENKEHFKKELLENRSKEEANLEGIKKEIEVQISNLEKERMTIYNKKTKLVSEMNQKVLGFYEKIRKWAKNTAVVPVKKQACYGCFMKIYDKTYLAVIKGEEIVTCPHCGRILYKELEEAKKN</sequence>
<dbReference type="OrthoDB" id="9795058at2"/>
<keyword evidence="6" id="KW-1185">Reference proteome</keyword>
<reference evidence="3" key="3">
    <citation type="submission" date="2019-07" db="EMBL/GenBank/DDBJ databases">
        <authorList>
            <person name="Miller W.G."/>
        </authorList>
    </citation>
    <scope>NUCLEOTIDE SEQUENCE</scope>
    <source>
        <strain evidence="3">52/13</strain>
    </source>
</reference>
<evidence type="ECO:0000256" key="1">
    <source>
        <dbReference type="SAM" id="Coils"/>
    </source>
</evidence>
<accession>A0A2G4QZF3</accession>
<dbReference type="Proteomes" id="UP000811399">
    <property type="component" value="Unassembled WGS sequence"/>
</dbReference>
<feature type="coiled-coil region" evidence="1">
    <location>
        <begin position="25"/>
        <end position="52"/>
    </location>
</feature>
<evidence type="ECO:0000259" key="2">
    <source>
        <dbReference type="Pfam" id="PF02591"/>
    </source>
</evidence>
<dbReference type="Pfam" id="PF02591">
    <property type="entry name" value="Zn_ribbon_9"/>
    <property type="match status" value="1"/>
</dbReference>
<dbReference type="PANTHER" id="PTHR39082">
    <property type="entry name" value="PHOSPHOLIPASE C-BETA-2-RELATED"/>
    <property type="match status" value="1"/>
</dbReference>
<reference evidence="5" key="1">
    <citation type="submission" date="2015-06" db="EMBL/GenBank/DDBJ databases">
        <authorList>
            <person name="Parisi A."/>
            <person name="Chiara M."/>
            <person name="Florio D."/>
            <person name="Miccolupo A."/>
            <person name="Manzari C."/>
            <person name="Mion D."/>
            <person name="Caruso M."/>
            <person name="D'erchia A.M."/>
            <person name="Zanoni R."/>
        </authorList>
    </citation>
    <scope>NUCLEOTIDE SEQUENCE [LARGE SCALE GENOMIC DNA]</scope>
    <source>
        <strain evidence="5">73/13</strain>
    </source>
</reference>
<evidence type="ECO:0000313" key="4">
    <source>
        <dbReference type="EMBL" id="PHY89656.1"/>
    </source>
</evidence>
<dbReference type="PANTHER" id="PTHR39082:SF1">
    <property type="entry name" value="SCAVENGER RECEPTOR CLASS A MEMBER 3"/>
    <property type="match status" value="1"/>
</dbReference>
<dbReference type="EMBL" id="VJYU01000004">
    <property type="protein sequence ID" value="MBS4240545.1"/>
    <property type="molecule type" value="Genomic_DNA"/>
</dbReference>
<comment type="caution">
    <text evidence="4">The sequence shown here is derived from an EMBL/GenBank/DDBJ whole genome shotgun (WGS) entry which is preliminary data.</text>
</comment>
<gene>
    <name evidence="4" type="ORF">AA994_07565</name>
    <name evidence="3" type="ORF">CVU5213_02180</name>
</gene>
<feature type="domain" description="C4-type zinc ribbon" evidence="2">
    <location>
        <begin position="198"/>
        <end position="230"/>
    </location>
</feature>
<reference evidence="3 6" key="4">
    <citation type="journal article" date="2021" name="Syst. Appl. Microbiol.">
        <title>nCampylobacter vulpis sp. nov. isolated from wild red foxes.</title>
        <authorList>
            <person name="Parisi A."/>
            <person name="Chiara M."/>
            <person name="Caffara M."/>
            <person name="Mion D."/>
            <person name="Miller W.G."/>
            <person name="Caruso M."/>
            <person name="Manzari C."/>
            <person name="Florio D."/>
            <person name="Capozzi L."/>
            <person name="D'Erchia A.M."/>
            <person name="Manzulli V."/>
            <person name="Zanoni R.G."/>
        </authorList>
    </citation>
    <scope>NUCLEOTIDE SEQUENCE [LARGE SCALE GENOMIC DNA]</scope>
    <source>
        <strain evidence="3 6">52/13</strain>
    </source>
</reference>
<dbReference type="EMBL" id="LDWY01000087">
    <property type="protein sequence ID" value="PHY89656.1"/>
    <property type="molecule type" value="Genomic_DNA"/>
</dbReference>
<feature type="coiled-coil region" evidence="1">
    <location>
        <begin position="83"/>
        <end position="163"/>
    </location>
</feature>
<dbReference type="InterPro" id="IPR003743">
    <property type="entry name" value="Zf-RING_7"/>
</dbReference>
<dbReference type="InterPro" id="IPR052376">
    <property type="entry name" value="Oxidative_Scav/Glycosyltrans"/>
</dbReference>
<keyword evidence="1" id="KW-0175">Coiled coil</keyword>
<dbReference type="Proteomes" id="UP000237472">
    <property type="component" value="Unassembled WGS sequence"/>
</dbReference>
<organism evidence="4 5">
    <name type="scientific">Campylobacter vulpis</name>
    <dbReference type="NCBI Taxonomy" id="1655500"/>
    <lineage>
        <taxon>Bacteria</taxon>
        <taxon>Pseudomonadati</taxon>
        <taxon>Campylobacterota</taxon>
        <taxon>Epsilonproteobacteria</taxon>
        <taxon>Campylobacterales</taxon>
        <taxon>Campylobacteraceae</taxon>
        <taxon>Campylobacter</taxon>
    </lineage>
</organism>
<dbReference type="AlphaFoldDB" id="A0A2G4QZF3"/>
<proteinExistence type="predicted"/>
<dbReference type="Gene3D" id="1.10.287.1490">
    <property type="match status" value="1"/>
</dbReference>